<dbReference type="Pfam" id="PF03466">
    <property type="entry name" value="LysR_substrate"/>
    <property type="match status" value="1"/>
</dbReference>
<dbReference type="Pfam" id="PF00126">
    <property type="entry name" value="HTH_1"/>
    <property type="match status" value="1"/>
</dbReference>
<keyword evidence="2" id="KW-0805">Transcription regulation</keyword>
<accession>A0ABS6T2P1</accession>
<protein>
    <submittedName>
        <fullName evidence="6">LysR family transcriptional regulator</fullName>
    </submittedName>
</protein>
<evidence type="ECO:0000313" key="7">
    <source>
        <dbReference type="Proteomes" id="UP000756530"/>
    </source>
</evidence>
<dbReference type="PANTHER" id="PTHR30537:SF79">
    <property type="entry name" value="TRANSCRIPTIONAL REGULATOR-RELATED"/>
    <property type="match status" value="1"/>
</dbReference>
<organism evidence="6 7">
    <name type="scientific">Maritimibacter dapengensis</name>
    <dbReference type="NCBI Taxonomy" id="2836868"/>
    <lineage>
        <taxon>Bacteria</taxon>
        <taxon>Pseudomonadati</taxon>
        <taxon>Pseudomonadota</taxon>
        <taxon>Alphaproteobacteria</taxon>
        <taxon>Rhodobacterales</taxon>
        <taxon>Roseobacteraceae</taxon>
        <taxon>Maritimibacter</taxon>
    </lineage>
</organism>
<dbReference type="PROSITE" id="PS50931">
    <property type="entry name" value="HTH_LYSR"/>
    <property type="match status" value="1"/>
</dbReference>
<dbReference type="InterPro" id="IPR058163">
    <property type="entry name" value="LysR-type_TF_proteobact-type"/>
</dbReference>
<dbReference type="PANTHER" id="PTHR30537">
    <property type="entry name" value="HTH-TYPE TRANSCRIPTIONAL REGULATOR"/>
    <property type="match status" value="1"/>
</dbReference>
<evidence type="ECO:0000256" key="2">
    <source>
        <dbReference type="ARBA" id="ARBA00023015"/>
    </source>
</evidence>
<name>A0ABS6T2P1_9RHOB</name>
<keyword evidence="7" id="KW-1185">Reference proteome</keyword>
<proteinExistence type="inferred from homology"/>
<dbReference type="EMBL" id="JAHUZE010000002">
    <property type="protein sequence ID" value="MBV7379525.1"/>
    <property type="molecule type" value="Genomic_DNA"/>
</dbReference>
<gene>
    <name evidence="6" type="ORF">KJP28_11345</name>
</gene>
<evidence type="ECO:0000256" key="1">
    <source>
        <dbReference type="ARBA" id="ARBA00009437"/>
    </source>
</evidence>
<dbReference type="InterPro" id="IPR005119">
    <property type="entry name" value="LysR_subst-bd"/>
</dbReference>
<dbReference type="RefSeq" id="WP_218392647.1">
    <property type="nucleotide sequence ID" value="NZ_JAHUZE010000002.1"/>
</dbReference>
<comment type="caution">
    <text evidence="6">The sequence shown here is derived from an EMBL/GenBank/DDBJ whole genome shotgun (WGS) entry which is preliminary data.</text>
</comment>
<reference evidence="6 7" key="1">
    <citation type="submission" date="2021-05" db="EMBL/GenBank/DDBJ databases">
        <title>Culturable bacteria isolated from Daya Bay.</title>
        <authorList>
            <person name="Zheng W."/>
            <person name="Yu S."/>
            <person name="Huang Y."/>
        </authorList>
    </citation>
    <scope>NUCLEOTIDE SEQUENCE [LARGE SCALE GENOMIC DNA]</scope>
    <source>
        <strain evidence="6 7">DP4N28-5</strain>
    </source>
</reference>
<evidence type="ECO:0000313" key="6">
    <source>
        <dbReference type="EMBL" id="MBV7379525.1"/>
    </source>
</evidence>
<evidence type="ECO:0000256" key="4">
    <source>
        <dbReference type="ARBA" id="ARBA00023163"/>
    </source>
</evidence>
<keyword evidence="3" id="KW-0238">DNA-binding</keyword>
<feature type="domain" description="HTH lysR-type" evidence="5">
    <location>
        <begin position="10"/>
        <end position="67"/>
    </location>
</feature>
<comment type="similarity">
    <text evidence="1">Belongs to the LysR transcriptional regulatory family.</text>
</comment>
<sequence>MTDLDWNRLPPLSALRAFEATARLRGFSPAARALNVTPAAIAQQVRKLEKELGTALVRREGRGVVLTSAGRHLAGSLRAGFAMLSDGVEEVRRLEASRGIRVSTTQFFVDAVILPHLGDFWTRHPGVQVTFAPEGNRQPIDLDAFDICIRARQDPGEWTGSTTQRLLASPFIVCAAPSLLESSGRDLSALPWLYDPHNVDALDSILRQAGLDRDAIEIVDTGSPHLELEAAVAGYGLSISTEILIRPHVADGRLVVLDKTLSHMTTYYAISRKGPKPAPVTHFLEWLNALCLEQGVTMDDTARTS</sequence>
<keyword evidence="4" id="KW-0804">Transcription</keyword>
<evidence type="ECO:0000256" key="3">
    <source>
        <dbReference type="ARBA" id="ARBA00023125"/>
    </source>
</evidence>
<dbReference type="InterPro" id="IPR000847">
    <property type="entry name" value="LysR_HTH_N"/>
</dbReference>
<evidence type="ECO:0000259" key="5">
    <source>
        <dbReference type="PROSITE" id="PS50931"/>
    </source>
</evidence>
<dbReference type="Proteomes" id="UP000756530">
    <property type="component" value="Unassembled WGS sequence"/>
</dbReference>